<evidence type="ECO:0000259" key="3">
    <source>
        <dbReference type="SMART" id="SM00934"/>
    </source>
</evidence>
<comment type="caution">
    <text evidence="4">The sequence shown here is derived from an EMBL/GenBank/DDBJ whole genome shotgun (WGS) entry which is preliminary data.</text>
</comment>
<dbReference type="InterPro" id="IPR011060">
    <property type="entry name" value="RibuloseP-bd_barrel"/>
</dbReference>
<gene>
    <name evidence="4" type="ORF">EZJ44_05610</name>
</gene>
<dbReference type="GO" id="GO:0004590">
    <property type="term" value="F:orotidine-5'-phosphate decarboxylase activity"/>
    <property type="evidence" value="ECO:0007669"/>
    <property type="project" value="InterPro"/>
</dbReference>
<evidence type="ECO:0000313" key="5">
    <source>
        <dbReference type="Proteomes" id="UP000293036"/>
    </source>
</evidence>
<dbReference type="OrthoDB" id="7943715at2"/>
<keyword evidence="1" id="KW-0456">Lyase</keyword>
<dbReference type="GO" id="GO:0033982">
    <property type="term" value="F:3-dehydro-L-gulonate-6-phosphate decarboxylase activity"/>
    <property type="evidence" value="ECO:0007669"/>
    <property type="project" value="TreeGrafter"/>
</dbReference>
<feature type="domain" description="Orotidine 5'-phosphate decarboxylase" evidence="3">
    <location>
        <begin position="4"/>
        <end position="208"/>
    </location>
</feature>
<dbReference type="PANTHER" id="PTHR35039">
    <property type="entry name" value="3-KETO-L-GULONATE-6-PHOSPHATE DECARBOXYLASE SGBH-RELATED"/>
    <property type="match status" value="1"/>
</dbReference>
<dbReference type="SMART" id="SM00934">
    <property type="entry name" value="OMPdecase"/>
    <property type="match status" value="1"/>
</dbReference>
<proteinExistence type="predicted"/>
<dbReference type="CDD" id="cd04726">
    <property type="entry name" value="KGPDC_HPS"/>
    <property type="match status" value="1"/>
</dbReference>
<sequence>MTPRLQIALDTRTLEDALSALSRGGSDAEVIECGTILILNEGLHAVRAIRAAYPDKTILADVRIAEAGSIIARDCFAAGANWVSCVAGASLTTIRQVVEVAQEYDGEVQVELSAEHFSLDRAKEWRAIGVEHVIVKRSRDLEAAGTLTWGEKEFEQIDALHELGFTVSVTGGIKVDELDTFAGKPVGVVIAGRSIVGATDPRSATAQMHEAMRKVWS</sequence>
<dbReference type="RefSeq" id="WP_131281176.1">
    <property type="nucleotide sequence ID" value="NZ_JBHSLR010000006.1"/>
</dbReference>
<dbReference type="SUPFAM" id="SSF51366">
    <property type="entry name" value="Ribulose-phoshate binding barrel"/>
    <property type="match status" value="1"/>
</dbReference>
<evidence type="ECO:0000256" key="1">
    <source>
        <dbReference type="ARBA" id="ARBA00023239"/>
    </source>
</evidence>
<evidence type="ECO:0000256" key="2">
    <source>
        <dbReference type="ARBA" id="ARBA00023277"/>
    </source>
</evidence>
<name>A0A4Q9UZH6_9ACTO</name>
<dbReference type="Proteomes" id="UP000293036">
    <property type="component" value="Unassembled WGS sequence"/>
</dbReference>
<dbReference type="InterPro" id="IPR001754">
    <property type="entry name" value="OMPdeCOase_dom"/>
</dbReference>
<protein>
    <submittedName>
        <fullName evidence="4">3-keto-L-gulonate-6-phosphate decarboxylase</fullName>
    </submittedName>
</protein>
<dbReference type="InterPro" id="IPR041710">
    <property type="entry name" value="HPS/KGPDC"/>
</dbReference>
<dbReference type="Pfam" id="PF00215">
    <property type="entry name" value="OMPdecase"/>
    <property type="match status" value="1"/>
</dbReference>
<dbReference type="GO" id="GO:0019854">
    <property type="term" value="P:L-ascorbic acid catabolic process"/>
    <property type="evidence" value="ECO:0007669"/>
    <property type="project" value="TreeGrafter"/>
</dbReference>
<keyword evidence="5" id="KW-1185">Reference proteome</keyword>
<dbReference type="Gene3D" id="3.20.20.70">
    <property type="entry name" value="Aldolase class I"/>
    <property type="match status" value="1"/>
</dbReference>
<reference evidence="4 5" key="1">
    <citation type="submission" date="2019-02" db="EMBL/GenBank/DDBJ databases">
        <title>Arcanobacterium bovis sp. nov., isolated from the milk of a cow with mastitis.</title>
        <authorList>
            <person name="Sammra O."/>
            <person name="Foster G."/>
            <person name="Hassan A."/>
            <person name="Alssahen M."/>
            <person name="Laemmler C."/>
            <person name="Borowiak M."/>
            <person name="Malorny B."/>
            <person name="Abdulmawjood A."/>
        </authorList>
    </citation>
    <scope>NUCLEOTIDE SEQUENCE [LARGE SCALE GENOMIC DNA]</scope>
    <source>
        <strain evidence="4 5">C605018/01/1</strain>
    </source>
</reference>
<dbReference type="AlphaFoldDB" id="A0A4Q9UZH6"/>
<evidence type="ECO:0000313" key="4">
    <source>
        <dbReference type="EMBL" id="TBW21425.1"/>
    </source>
</evidence>
<dbReference type="GO" id="GO:0006207">
    <property type="term" value="P:'de novo' pyrimidine nucleobase biosynthetic process"/>
    <property type="evidence" value="ECO:0007669"/>
    <property type="project" value="InterPro"/>
</dbReference>
<dbReference type="PANTHER" id="PTHR35039:SF3">
    <property type="entry name" value="3-KETO-L-GULONATE-6-PHOSPHATE DECARBOXYLASE SGBH-RELATED"/>
    <property type="match status" value="1"/>
</dbReference>
<dbReference type="EMBL" id="SJDT01000004">
    <property type="protein sequence ID" value="TBW21425.1"/>
    <property type="molecule type" value="Genomic_DNA"/>
</dbReference>
<dbReference type="FunFam" id="3.20.20.70:FF:000022">
    <property type="entry name" value="3-keto-L-gulonate-6-phosphate decarboxylase UlaD"/>
    <property type="match status" value="1"/>
</dbReference>
<accession>A0A4Q9UZH6</accession>
<organism evidence="4 5">
    <name type="scientific">Arcanobacterium bovis</name>
    <dbReference type="NCBI Taxonomy" id="2529275"/>
    <lineage>
        <taxon>Bacteria</taxon>
        <taxon>Bacillati</taxon>
        <taxon>Actinomycetota</taxon>
        <taxon>Actinomycetes</taxon>
        <taxon>Actinomycetales</taxon>
        <taxon>Actinomycetaceae</taxon>
        <taxon>Arcanobacterium</taxon>
    </lineage>
</organism>
<dbReference type="InterPro" id="IPR013785">
    <property type="entry name" value="Aldolase_TIM"/>
</dbReference>
<keyword evidence="2" id="KW-0119">Carbohydrate metabolism</keyword>